<evidence type="ECO:0000256" key="3">
    <source>
        <dbReference type="ARBA" id="ARBA00004630"/>
    </source>
</evidence>
<dbReference type="Pfam" id="PF10601">
    <property type="entry name" value="zf-LITAF-like"/>
    <property type="match status" value="1"/>
</dbReference>
<evidence type="ECO:0000256" key="1">
    <source>
        <dbReference type="ARBA" id="ARBA00004414"/>
    </source>
</evidence>
<comment type="subcellular location">
    <subcellularLocation>
        <location evidence="2">Endosome membrane</location>
        <topology evidence="2">Peripheral membrane protein</topology>
    </subcellularLocation>
    <subcellularLocation>
        <location evidence="1">Late endosome membrane</location>
    </subcellularLocation>
    <subcellularLocation>
        <location evidence="3">Lysosome membrane</location>
        <topology evidence="3">Peripheral membrane protein</topology>
        <orientation evidence="3">Cytoplasmic side</orientation>
    </subcellularLocation>
</comment>
<dbReference type="InterPro" id="IPR037519">
    <property type="entry name" value="LITAF_fam"/>
</dbReference>
<evidence type="ECO:0000256" key="8">
    <source>
        <dbReference type="SAM" id="MobiDB-lite"/>
    </source>
</evidence>
<feature type="domain" description="LITAF" evidence="10">
    <location>
        <begin position="74"/>
        <end position="156"/>
    </location>
</feature>
<evidence type="ECO:0000313" key="11">
    <source>
        <dbReference type="EMBL" id="CAG5121924.1"/>
    </source>
</evidence>
<keyword evidence="6" id="KW-0862">Zinc</keyword>
<keyword evidence="9" id="KW-0812">Transmembrane</keyword>
<evidence type="ECO:0000256" key="7">
    <source>
        <dbReference type="ARBA" id="ARBA00023136"/>
    </source>
</evidence>
<dbReference type="GO" id="GO:0098574">
    <property type="term" value="C:cytoplasmic side of lysosomal membrane"/>
    <property type="evidence" value="ECO:0007669"/>
    <property type="project" value="TreeGrafter"/>
</dbReference>
<feature type="compositionally biased region" description="Polar residues" evidence="8">
    <location>
        <begin position="19"/>
        <end position="36"/>
    </location>
</feature>
<dbReference type="PANTHER" id="PTHR23292">
    <property type="entry name" value="LIPOPOLYSACCHARIDE-INDUCED TUMOR NECROSIS FACTOR-ALPHA FACTOR"/>
    <property type="match status" value="1"/>
</dbReference>
<dbReference type="InterPro" id="IPR006629">
    <property type="entry name" value="LITAF"/>
</dbReference>
<accession>A0A8S3YY79</accession>
<dbReference type="GO" id="GO:0005634">
    <property type="term" value="C:nucleus"/>
    <property type="evidence" value="ECO:0007669"/>
    <property type="project" value="TreeGrafter"/>
</dbReference>
<evidence type="ECO:0000256" key="6">
    <source>
        <dbReference type="ARBA" id="ARBA00022833"/>
    </source>
</evidence>
<evidence type="ECO:0000313" key="12">
    <source>
        <dbReference type="Proteomes" id="UP000678393"/>
    </source>
</evidence>
<keyword evidence="9" id="KW-1133">Transmembrane helix</keyword>
<feature type="compositionally biased region" description="Pro residues" evidence="8">
    <location>
        <begin position="41"/>
        <end position="51"/>
    </location>
</feature>
<dbReference type="OrthoDB" id="4713066at2759"/>
<gene>
    <name evidence="11" type="ORF">CUNI_LOCUS7482</name>
</gene>
<organism evidence="11 12">
    <name type="scientific">Candidula unifasciata</name>
    <dbReference type="NCBI Taxonomy" id="100452"/>
    <lineage>
        <taxon>Eukaryota</taxon>
        <taxon>Metazoa</taxon>
        <taxon>Spiralia</taxon>
        <taxon>Lophotrochozoa</taxon>
        <taxon>Mollusca</taxon>
        <taxon>Gastropoda</taxon>
        <taxon>Heterobranchia</taxon>
        <taxon>Euthyneura</taxon>
        <taxon>Panpulmonata</taxon>
        <taxon>Eupulmonata</taxon>
        <taxon>Stylommatophora</taxon>
        <taxon>Helicina</taxon>
        <taxon>Helicoidea</taxon>
        <taxon>Geomitridae</taxon>
        <taxon>Candidula</taxon>
    </lineage>
</organism>
<evidence type="ECO:0000256" key="5">
    <source>
        <dbReference type="ARBA" id="ARBA00022723"/>
    </source>
</evidence>
<dbReference type="PANTHER" id="PTHR23292:SF35">
    <property type="entry name" value="LITAF DOMAIN-CONTAINING PROTEIN"/>
    <property type="match status" value="1"/>
</dbReference>
<evidence type="ECO:0000259" key="10">
    <source>
        <dbReference type="PROSITE" id="PS51837"/>
    </source>
</evidence>
<keyword evidence="12" id="KW-1185">Reference proteome</keyword>
<protein>
    <recommendedName>
        <fullName evidence="10">LITAF domain-containing protein</fullName>
    </recommendedName>
</protein>
<dbReference type="GO" id="GO:0098560">
    <property type="term" value="C:cytoplasmic side of late endosome membrane"/>
    <property type="evidence" value="ECO:0007669"/>
    <property type="project" value="TreeGrafter"/>
</dbReference>
<dbReference type="EMBL" id="CAJHNH020001191">
    <property type="protein sequence ID" value="CAG5121924.1"/>
    <property type="molecule type" value="Genomic_DNA"/>
</dbReference>
<dbReference type="Proteomes" id="UP000678393">
    <property type="component" value="Unassembled WGS sequence"/>
</dbReference>
<feature type="region of interest" description="Disordered" evidence="8">
    <location>
        <begin position="1"/>
        <end position="54"/>
    </location>
</feature>
<proteinExistence type="inferred from homology"/>
<evidence type="ECO:0000256" key="4">
    <source>
        <dbReference type="ARBA" id="ARBA00005975"/>
    </source>
</evidence>
<feature type="transmembrane region" description="Helical" evidence="9">
    <location>
        <begin position="112"/>
        <end position="134"/>
    </location>
</feature>
<dbReference type="GO" id="GO:0008270">
    <property type="term" value="F:zinc ion binding"/>
    <property type="evidence" value="ECO:0007669"/>
    <property type="project" value="TreeGrafter"/>
</dbReference>
<dbReference type="PROSITE" id="PS51837">
    <property type="entry name" value="LITAF"/>
    <property type="match status" value="1"/>
</dbReference>
<keyword evidence="5" id="KW-0479">Metal-binding</keyword>
<evidence type="ECO:0000256" key="9">
    <source>
        <dbReference type="SAM" id="Phobius"/>
    </source>
</evidence>
<comment type="similarity">
    <text evidence="4">Belongs to the CDIP1/LITAF family.</text>
</comment>
<keyword evidence="7 9" id="KW-0472">Membrane</keyword>
<name>A0A8S3YY79_9EUPU</name>
<reference evidence="11" key="1">
    <citation type="submission" date="2021-04" db="EMBL/GenBank/DDBJ databases">
        <authorList>
            <consortium name="Molecular Ecology Group"/>
        </authorList>
    </citation>
    <scope>NUCLEOTIDE SEQUENCE</scope>
</reference>
<evidence type="ECO:0000256" key="2">
    <source>
        <dbReference type="ARBA" id="ARBA00004481"/>
    </source>
</evidence>
<comment type="caution">
    <text evidence="11">The sequence shown here is derived from an EMBL/GenBank/DDBJ whole genome shotgun (WGS) entry which is preliminary data.</text>
</comment>
<sequence length="157" mass="17146">MTDRSPMVNPSAPPPPSYVQATPTATTSLNNPTVAGSNPGDAPPPYTPTPPSYSYSHILPESGQNYQRFETTANNQVEVVALCRVGPEPFQVLCPNCRQLVTTVTHPRAGTLTFLSAGLCFLFCFICTLVPFCIEDLQDVEHRCPNCNFHLGTYTRL</sequence>
<dbReference type="SMART" id="SM00714">
    <property type="entry name" value="LITAF"/>
    <property type="match status" value="1"/>
</dbReference>
<dbReference type="AlphaFoldDB" id="A0A8S3YY79"/>
<feature type="compositionally biased region" description="Low complexity" evidence="8">
    <location>
        <begin position="1"/>
        <end position="10"/>
    </location>
</feature>